<feature type="non-terminal residue" evidence="2">
    <location>
        <position position="1"/>
    </location>
</feature>
<feature type="region of interest" description="Disordered" evidence="1">
    <location>
        <begin position="12"/>
        <end position="62"/>
    </location>
</feature>
<evidence type="ECO:0000313" key="3">
    <source>
        <dbReference type="Proteomes" id="UP000265618"/>
    </source>
</evidence>
<organism evidence="2 3">
    <name type="scientific">Kipferlia bialata</name>
    <dbReference type="NCBI Taxonomy" id="797122"/>
    <lineage>
        <taxon>Eukaryota</taxon>
        <taxon>Metamonada</taxon>
        <taxon>Carpediemonas-like organisms</taxon>
        <taxon>Kipferlia</taxon>
    </lineage>
</organism>
<evidence type="ECO:0000313" key="2">
    <source>
        <dbReference type="EMBL" id="GCA65046.1"/>
    </source>
</evidence>
<evidence type="ECO:0000256" key="1">
    <source>
        <dbReference type="SAM" id="MobiDB-lite"/>
    </source>
</evidence>
<dbReference type="Proteomes" id="UP000265618">
    <property type="component" value="Unassembled WGS sequence"/>
</dbReference>
<feature type="compositionally biased region" description="Basic and acidic residues" evidence="1">
    <location>
        <begin position="14"/>
        <end position="26"/>
    </location>
</feature>
<feature type="compositionally biased region" description="Basic and acidic residues" evidence="1">
    <location>
        <begin position="44"/>
        <end position="62"/>
    </location>
</feature>
<protein>
    <submittedName>
        <fullName evidence="2">Uncharacterized protein</fullName>
    </submittedName>
</protein>
<keyword evidence="3" id="KW-1185">Reference proteome</keyword>
<proteinExistence type="predicted"/>
<accession>A0A391NYW0</accession>
<dbReference type="EMBL" id="BDIP01009559">
    <property type="protein sequence ID" value="GCA65046.1"/>
    <property type="molecule type" value="Genomic_DNA"/>
</dbReference>
<gene>
    <name evidence="2" type="ORF">KIPB_016108</name>
</gene>
<comment type="caution">
    <text evidence="2">The sequence shown here is derived from an EMBL/GenBank/DDBJ whole genome shotgun (WGS) entry which is preliminary data.</text>
</comment>
<sequence>EKLAMAEALLAEAGYEKSPEKKEEQTTGKSLAQIRRQRRKAKKAEKEREEREERNAELKEKRLLREAAEREVRRYHIIYV</sequence>
<reference evidence="2 3" key="1">
    <citation type="journal article" date="2018" name="PLoS ONE">
        <title>The draft genome of Kipferlia bialata reveals reductive genome evolution in fornicate parasites.</title>
        <authorList>
            <person name="Tanifuji G."/>
            <person name="Takabayashi S."/>
            <person name="Kume K."/>
            <person name="Takagi M."/>
            <person name="Nakayama T."/>
            <person name="Kamikawa R."/>
            <person name="Inagaki Y."/>
            <person name="Hashimoto T."/>
        </authorList>
    </citation>
    <scope>NUCLEOTIDE SEQUENCE [LARGE SCALE GENOMIC DNA]</scope>
    <source>
        <strain evidence="2">NY0173</strain>
    </source>
</reference>
<dbReference type="AlphaFoldDB" id="A0A391NYW0"/>
<name>A0A391NYW0_9EUKA</name>